<evidence type="ECO:0000259" key="4">
    <source>
        <dbReference type="Pfam" id="PF13407"/>
    </source>
</evidence>
<dbReference type="PANTHER" id="PTHR30146:SF109">
    <property type="entry name" value="HTH-TYPE TRANSCRIPTIONAL REGULATOR GALS"/>
    <property type="match status" value="1"/>
</dbReference>
<dbReference type="EMBL" id="JACOON010000006">
    <property type="protein sequence ID" value="MBC5648979.1"/>
    <property type="molecule type" value="Genomic_DNA"/>
</dbReference>
<sequence>MKKKRILILIGIVCIAAVLLVLAFSTGVFGIPDMNAVTVGFINPNSNDTYYSMVESALRAAVEEKNHEFISLDAGGDNSAIYVNAEMLENRHVDVIVTFNDMTRFPSDAADFLAEAGTPFIVLDNPLVGAVYCGFDHSSAGEKLGKQLASSAQKQLGGADLILSLQAAAPGYAQNVRAEAALEALKVKTGINEDYMVSVASAADEKSVTAQLKTIFEDSPSLGKIVIVCENDQYAKAALAAAETLNYSDQVVIGSFSDGMDFAAADNFKAGKNAWVCSVLLPPDDLTQHLSQTVFKAVKDKDLSDCIIDTKLLTH</sequence>
<evidence type="ECO:0000256" key="2">
    <source>
        <dbReference type="ARBA" id="ARBA00023125"/>
    </source>
</evidence>
<proteinExistence type="predicted"/>
<dbReference type="SUPFAM" id="SSF53822">
    <property type="entry name" value="Periplasmic binding protein-like I"/>
    <property type="match status" value="1"/>
</dbReference>
<protein>
    <submittedName>
        <fullName evidence="5">Substrate-binding domain-containing protein</fullName>
    </submittedName>
</protein>
<comment type="caution">
    <text evidence="5">The sequence shown here is derived from an EMBL/GenBank/DDBJ whole genome shotgun (WGS) entry which is preliminary data.</text>
</comment>
<feature type="domain" description="Periplasmic binding protein" evidence="4">
    <location>
        <begin position="39"/>
        <end position="255"/>
    </location>
</feature>
<evidence type="ECO:0000256" key="3">
    <source>
        <dbReference type="ARBA" id="ARBA00023163"/>
    </source>
</evidence>
<dbReference type="RefSeq" id="WP_186858431.1">
    <property type="nucleotide sequence ID" value="NZ_JACOON010000006.1"/>
</dbReference>
<dbReference type="InterPro" id="IPR028082">
    <property type="entry name" value="Peripla_BP_I"/>
</dbReference>
<dbReference type="PANTHER" id="PTHR30146">
    <property type="entry name" value="LACI-RELATED TRANSCRIPTIONAL REPRESSOR"/>
    <property type="match status" value="1"/>
</dbReference>
<accession>A0ABR7EIL3</accession>
<keyword evidence="6" id="KW-1185">Reference proteome</keyword>
<reference evidence="5 6" key="1">
    <citation type="submission" date="2020-08" db="EMBL/GenBank/DDBJ databases">
        <title>Genome public.</title>
        <authorList>
            <person name="Liu C."/>
            <person name="Sun Q."/>
        </authorList>
    </citation>
    <scope>NUCLEOTIDE SEQUENCE [LARGE SCALE GENOMIC DNA]</scope>
    <source>
        <strain evidence="5 6">NSJ-35</strain>
    </source>
</reference>
<keyword evidence="3" id="KW-0804">Transcription</keyword>
<dbReference type="Gene3D" id="3.40.50.2300">
    <property type="match status" value="2"/>
</dbReference>
<evidence type="ECO:0000313" key="5">
    <source>
        <dbReference type="EMBL" id="MBC5648979.1"/>
    </source>
</evidence>
<gene>
    <name evidence="5" type="ORF">H8S18_11575</name>
</gene>
<name>A0ABR7EIL3_9FIRM</name>
<keyword evidence="1" id="KW-0805">Transcription regulation</keyword>
<organism evidence="5 6">
    <name type="scientific">Christensenella tenuis</name>
    <dbReference type="NCBI Taxonomy" id="2763033"/>
    <lineage>
        <taxon>Bacteria</taxon>
        <taxon>Bacillati</taxon>
        <taxon>Bacillota</taxon>
        <taxon>Clostridia</taxon>
        <taxon>Christensenellales</taxon>
        <taxon>Christensenellaceae</taxon>
        <taxon>Christensenella</taxon>
    </lineage>
</organism>
<evidence type="ECO:0000256" key="1">
    <source>
        <dbReference type="ARBA" id="ARBA00023015"/>
    </source>
</evidence>
<keyword evidence="2" id="KW-0238">DNA-binding</keyword>
<dbReference type="Pfam" id="PF13407">
    <property type="entry name" value="Peripla_BP_4"/>
    <property type="match status" value="1"/>
</dbReference>
<evidence type="ECO:0000313" key="6">
    <source>
        <dbReference type="Proteomes" id="UP000606889"/>
    </source>
</evidence>
<dbReference type="InterPro" id="IPR025997">
    <property type="entry name" value="SBP_2_dom"/>
</dbReference>
<dbReference type="Proteomes" id="UP000606889">
    <property type="component" value="Unassembled WGS sequence"/>
</dbReference>